<comment type="subunit">
    <text evidence="8">Forms a heterodimer with SLX4.</text>
</comment>
<evidence type="ECO:0000259" key="10">
    <source>
        <dbReference type="PROSITE" id="PS50164"/>
    </source>
</evidence>
<dbReference type="OrthoDB" id="24645at2759"/>
<keyword evidence="4 8" id="KW-0378">Hydrolase</keyword>
<dbReference type="RefSeq" id="XP_018707784.1">
    <property type="nucleotide sequence ID" value="XM_018845018.1"/>
</dbReference>
<proteinExistence type="inferred from homology"/>
<dbReference type="EMBL" id="AZHB01000002">
    <property type="protein sequence ID" value="OAA72338.1"/>
    <property type="molecule type" value="Genomic_DNA"/>
</dbReference>
<keyword evidence="7 8" id="KW-0539">Nucleus</keyword>
<comment type="similarity">
    <text evidence="8">Belongs to the SLX1 family.</text>
</comment>
<dbReference type="PROSITE" id="PS50164">
    <property type="entry name" value="GIY_YIG"/>
    <property type="match status" value="1"/>
</dbReference>
<evidence type="ECO:0000256" key="6">
    <source>
        <dbReference type="ARBA" id="ARBA00023204"/>
    </source>
</evidence>
<dbReference type="Gene3D" id="3.30.40.10">
    <property type="entry name" value="Zinc/RING finger domain, C3HC4 (zinc finger)"/>
    <property type="match status" value="1"/>
</dbReference>
<evidence type="ECO:0000256" key="1">
    <source>
        <dbReference type="ARBA" id="ARBA00022722"/>
    </source>
</evidence>
<evidence type="ECO:0000313" key="11">
    <source>
        <dbReference type="EMBL" id="OAA72338.1"/>
    </source>
</evidence>
<evidence type="ECO:0000313" key="12">
    <source>
        <dbReference type="Proteomes" id="UP000076744"/>
    </source>
</evidence>
<dbReference type="PANTHER" id="PTHR20208">
    <property type="entry name" value="STRUCTURE-SPECIFIC ENDONUCLEASE SUBUNIT SLX1"/>
    <property type="match status" value="1"/>
</dbReference>
<evidence type="ECO:0000256" key="8">
    <source>
        <dbReference type="HAMAP-Rule" id="MF_03100"/>
    </source>
</evidence>
<dbReference type="InterPro" id="IPR013083">
    <property type="entry name" value="Znf_RING/FYVE/PHD"/>
</dbReference>
<sequence length="317" mass="34851">MTSLHKPLPALYTVYVLRSTVRHASLYIGSTPNPPRRLKQHNGETKGGAARTARDRLRPWEMVALVSGFPSSVAALKFEWALANPHLSLHIPDAARLAVATRTRRDGRPRRPPLSMRSVVSNIHLLTGVASFARWPLTLHFFAEDAHKAWAAWLRREQVAVRPGLRVETDFADDTAGILAEEEEGGVGIHALPLDYAPVREYAGKAREVVAFERQGGCVHCGEEMAAGEGLQAMCPNGGCVAMGHLDCWGRHALASEAEEGVVLPQTCECPSCGGEVRWGDMMKELTLRVRGEGEVDKLLRVKKRGRKPVQCEHVPE</sequence>
<dbReference type="GO" id="GO:0008821">
    <property type="term" value="F:crossover junction DNA endonuclease activity"/>
    <property type="evidence" value="ECO:0007669"/>
    <property type="project" value="TreeGrafter"/>
</dbReference>
<feature type="domain" description="GIY-YIG" evidence="10">
    <location>
        <begin position="10"/>
        <end position="92"/>
    </location>
</feature>
<dbReference type="AlphaFoldDB" id="A0A168D9V8"/>
<dbReference type="InterPro" id="IPR035901">
    <property type="entry name" value="GIY-YIG_endonuc_sf"/>
</dbReference>
<dbReference type="GO" id="GO:0000724">
    <property type="term" value="P:double-strand break repair via homologous recombination"/>
    <property type="evidence" value="ECO:0007669"/>
    <property type="project" value="TreeGrafter"/>
</dbReference>
<keyword evidence="12" id="KW-1185">Reference proteome</keyword>
<organism evidence="11 12">
    <name type="scientific">Cordyceps fumosorosea (strain ARSEF 2679)</name>
    <name type="common">Isaria fumosorosea</name>
    <dbReference type="NCBI Taxonomy" id="1081104"/>
    <lineage>
        <taxon>Eukaryota</taxon>
        <taxon>Fungi</taxon>
        <taxon>Dikarya</taxon>
        <taxon>Ascomycota</taxon>
        <taxon>Pezizomycotina</taxon>
        <taxon>Sordariomycetes</taxon>
        <taxon>Hypocreomycetidae</taxon>
        <taxon>Hypocreales</taxon>
        <taxon>Cordycipitaceae</taxon>
        <taxon>Cordyceps</taxon>
    </lineage>
</organism>
<keyword evidence="5 8" id="KW-0233">DNA recombination</keyword>
<dbReference type="CDD" id="cd10455">
    <property type="entry name" value="GIY-YIG_SLX1"/>
    <property type="match status" value="1"/>
</dbReference>
<comment type="caution">
    <text evidence="11">The sequence shown here is derived from an EMBL/GenBank/DDBJ whole genome shotgun (WGS) entry which is preliminary data.</text>
</comment>
<dbReference type="InterPro" id="IPR048749">
    <property type="entry name" value="SLX1_C"/>
</dbReference>
<evidence type="ECO:0000256" key="2">
    <source>
        <dbReference type="ARBA" id="ARBA00022759"/>
    </source>
</evidence>
<keyword evidence="1 8" id="KW-0540">Nuclease</keyword>
<dbReference type="Pfam" id="PF01541">
    <property type="entry name" value="GIY-YIG"/>
    <property type="match status" value="1"/>
</dbReference>
<dbReference type="InterPro" id="IPR000305">
    <property type="entry name" value="GIY-YIG_endonuc"/>
</dbReference>
<keyword evidence="2 8" id="KW-0255">Endonuclease</keyword>
<name>A0A168D9V8_CORFA</name>
<dbReference type="InterPro" id="IPR027520">
    <property type="entry name" value="Slx1"/>
</dbReference>
<evidence type="ECO:0000256" key="9">
    <source>
        <dbReference type="SAM" id="MobiDB-lite"/>
    </source>
</evidence>
<evidence type="ECO:0000256" key="5">
    <source>
        <dbReference type="ARBA" id="ARBA00023172"/>
    </source>
</evidence>
<dbReference type="GO" id="GO:0033557">
    <property type="term" value="C:Slx1-Slx4 complex"/>
    <property type="evidence" value="ECO:0007669"/>
    <property type="project" value="UniProtKB-UniRule"/>
</dbReference>
<accession>A0A168D9V8</accession>
<evidence type="ECO:0000256" key="4">
    <source>
        <dbReference type="ARBA" id="ARBA00022801"/>
    </source>
</evidence>
<reference evidence="11 12" key="1">
    <citation type="journal article" date="2016" name="Genome Biol. Evol.">
        <title>Divergent and convergent evolution of fungal pathogenicity.</title>
        <authorList>
            <person name="Shang Y."/>
            <person name="Xiao G."/>
            <person name="Zheng P."/>
            <person name="Cen K."/>
            <person name="Zhan S."/>
            <person name="Wang C."/>
        </authorList>
    </citation>
    <scope>NUCLEOTIDE SEQUENCE [LARGE SCALE GENOMIC DNA]</scope>
    <source>
        <strain evidence="11 12">ARSEF 2679</strain>
    </source>
</reference>
<gene>
    <name evidence="11" type="ORF">ISF_01411</name>
</gene>
<comment type="function">
    <text evidence="8">Catalytic subunit of the SLX1-SLX4 structure-specific endonuclease that resolves DNA secondary structures generated during DNA repair and recombination. Has endonuclease activity towards branched DNA substrates, introducing single-strand cuts in duplex DNA close to junctions with ss-DNA.</text>
</comment>
<dbReference type="Gene3D" id="3.40.1440.10">
    <property type="entry name" value="GIY-YIG endonuclease"/>
    <property type="match status" value="1"/>
</dbReference>
<protein>
    <submittedName>
        <fullName evidence="11">GIY-YIG catalytic domain containing protein</fullName>
    </submittedName>
</protein>
<keyword evidence="6 8" id="KW-0234">DNA repair</keyword>
<comment type="caution">
    <text evidence="8">Lacks conserved residue(s) required for the propagation of feature annotation.</text>
</comment>
<comment type="cofactor">
    <cofactor evidence="8">
        <name>a divalent metal cation</name>
        <dbReference type="ChEBI" id="CHEBI:60240"/>
    </cofactor>
</comment>
<keyword evidence="3 8" id="KW-0227">DNA damage</keyword>
<dbReference type="HAMAP" id="MF_03100">
    <property type="entry name" value="Endonuc_su_Slx1"/>
    <property type="match status" value="1"/>
</dbReference>
<dbReference type="GeneID" id="30017703"/>
<dbReference type="Pfam" id="PF21202">
    <property type="entry name" value="SLX1_C"/>
    <property type="match status" value="1"/>
</dbReference>
<dbReference type="PANTHER" id="PTHR20208:SF10">
    <property type="entry name" value="STRUCTURE-SPECIFIC ENDONUCLEASE SUBUNIT SLX1"/>
    <property type="match status" value="1"/>
</dbReference>
<dbReference type="STRING" id="1081104.A0A168D9V8"/>
<dbReference type="GO" id="GO:0017108">
    <property type="term" value="F:5'-flap endonuclease activity"/>
    <property type="evidence" value="ECO:0007669"/>
    <property type="project" value="InterPro"/>
</dbReference>
<dbReference type="InterPro" id="IPR050381">
    <property type="entry name" value="SLX1_endonuclease"/>
</dbReference>
<dbReference type="Proteomes" id="UP000076744">
    <property type="component" value="Unassembled WGS sequence"/>
</dbReference>
<comment type="subcellular location">
    <subcellularLocation>
        <location evidence="8">Nucleus</location>
    </subcellularLocation>
</comment>
<feature type="region of interest" description="Disordered" evidence="9">
    <location>
        <begin position="28"/>
        <end position="52"/>
    </location>
</feature>
<evidence type="ECO:0000256" key="7">
    <source>
        <dbReference type="ARBA" id="ARBA00023242"/>
    </source>
</evidence>
<evidence type="ECO:0000256" key="3">
    <source>
        <dbReference type="ARBA" id="ARBA00022763"/>
    </source>
</evidence>